<gene>
    <name evidence="2" type="ORF">HKN21_08910</name>
</gene>
<protein>
    <recommendedName>
        <fullName evidence="4">ABC transporter</fullName>
    </recommendedName>
</protein>
<accession>A0A7Y2EF15</accession>
<feature type="transmembrane region" description="Helical" evidence="1">
    <location>
        <begin position="32"/>
        <end position="55"/>
    </location>
</feature>
<evidence type="ECO:0000313" key="2">
    <source>
        <dbReference type="EMBL" id="NNF06868.1"/>
    </source>
</evidence>
<dbReference type="AlphaFoldDB" id="A0A7Y2EF15"/>
<dbReference type="Proteomes" id="UP000547674">
    <property type="component" value="Unassembled WGS sequence"/>
</dbReference>
<evidence type="ECO:0000256" key="1">
    <source>
        <dbReference type="SAM" id="Phobius"/>
    </source>
</evidence>
<sequence length="140" mass="14942">MAGLTLIVLTVLLQFPLVVVISILGDIDMGPVIGGFLGSVFLGGAYLAIGLFVSSLTENQIVAFILGVVVCFALFIVGESMVLFAAPKALAPFLRFLGLGAHFESIGRGVIDSRDVIYYLSVIGFFLFLNRVSLAGRRWA</sequence>
<keyword evidence="1" id="KW-0812">Transmembrane</keyword>
<feature type="transmembrane region" description="Helical" evidence="1">
    <location>
        <begin position="117"/>
        <end position="134"/>
    </location>
</feature>
<name>A0A7Y2EF15_UNCEI</name>
<dbReference type="EMBL" id="JABDJR010000353">
    <property type="protein sequence ID" value="NNF06868.1"/>
    <property type="molecule type" value="Genomic_DNA"/>
</dbReference>
<keyword evidence="1" id="KW-0472">Membrane</keyword>
<feature type="transmembrane region" description="Helical" evidence="1">
    <location>
        <begin position="61"/>
        <end position="86"/>
    </location>
</feature>
<feature type="transmembrane region" description="Helical" evidence="1">
    <location>
        <begin position="6"/>
        <end position="25"/>
    </location>
</feature>
<keyword evidence="1" id="KW-1133">Transmembrane helix</keyword>
<evidence type="ECO:0000313" key="3">
    <source>
        <dbReference type="Proteomes" id="UP000547674"/>
    </source>
</evidence>
<proteinExistence type="predicted"/>
<organism evidence="2 3">
    <name type="scientific">Eiseniibacteriota bacterium</name>
    <dbReference type="NCBI Taxonomy" id="2212470"/>
    <lineage>
        <taxon>Bacteria</taxon>
        <taxon>Candidatus Eiseniibacteriota</taxon>
    </lineage>
</organism>
<comment type="caution">
    <text evidence="2">The sequence shown here is derived from an EMBL/GenBank/DDBJ whole genome shotgun (WGS) entry which is preliminary data.</text>
</comment>
<reference evidence="2 3" key="1">
    <citation type="submission" date="2020-03" db="EMBL/GenBank/DDBJ databases">
        <title>Metabolic flexibility allows generalist bacteria to become dominant in a frequently disturbed ecosystem.</title>
        <authorList>
            <person name="Chen Y.-J."/>
            <person name="Leung P.M."/>
            <person name="Bay S.K."/>
            <person name="Hugenholtz P."/>
            <person name="Kessler A.J."/>
            <person name="Shelley G."/>
            <person name="Waite D.W."/>
            <person name="Cook P.L."/>
            <person name="Greening C."/>
        </authorList>
    </citation>
    <scope>NUCLEOTIDE SEQUENCE [LARGE SCALE GENOMIC DNA]</scope>
    <source>
        <strain evidence="2">SS_bin_28</strain>
    </source>
</reference>
<evidence type="ECO:0008006" key="4">
    <source>
        <dbReference type="Google" id="ProtNLM"/>
    </source>
</evidence>